<accession>A0A454XXJ5</accession>
<dbReference type="AlphaFoldDB" id="A0A454XXJ5"/>
<evidence type="ECO:0000313" key="1">
    <source>
        <dbReference type="EnsemblMetazoa" id="PPA40596.1"/>
    </source>
</evidence>
<protein>
    <submittedName>
        <fullName evidence="1">Uncharacterized protein</fullName>
    </submittedName>
</protein>
<reference evidence="1" key="2">
    <citation type="submission" date="2022-06" db="UniProtKB">
        <authorList>
            <consortium name="EnsemblMetazoa"/>
        </authorList>
    </citation>
    <scope>IDENTIFICATION</scope>
    <source>
        <strain evidence="1">PS312</strain>
    </source>
</reference>
<organism evidence="1 2">
    <name type="scientific">Pristionchus pacificus</name>
    <name type="common">Parasitic nematode worm</name>
    <dbReference type="NCBI Taxonomy" id="54126"/>
    <lineage>
        <taxon>Eukaryota</taxon>
        <taxon>Metazoa</taxon>
        <taxon>Ecdysozoa</taxon>
        <taxon>Nematoda</taxon>
        <taxon>Chromadorea</taxon>
        <taxon>Rhabditida</taxon>
        <taxon>Rhabditina</taxon>
        <taxon>Diplogasteromorpha</taxon>
        <taxon>Diplogasteroidea</taxon>
        <taxon>Neodiplogasteridae</taxon>
        <taxon>Pristionchus</taxon>
    </lineage>
</organism>
<sequence>MFRSLFAILLAIFFLSPVIAQWGWNRGYGNNGGTEIIERDIVTTNNGWGGSTTVERDEIIDTNNGGWGK</sequence>
<reference evidence="2" key="1">
    <citation type="journal article" date="2008" name="Nat. Genet.">
        <title>The Pristionchus pacificus genome provides a unique perspective on nematode lifestyle and parasitism.</title>
        <authorList>
            <person name="Dieterich C."/>
            <person name="Clifton S.W."/>
            <person name="Schuster L.N."/>
            <person name="Chinwalla A."/>
            <person name="Delehaunty K."/>
            <person name="Dinkelacker I."/>
            <person name="Fulton L."/>
            <person name="Fulton R."/>
            <person name="Godfrey J."/>
            <person name="Minx P."/>
            <person name="Mitreva M."/>
            <person name="Roeseler W."/>
            <person name="Tian H."/>
            <person name="Witte H."/>
            <person name="Yang S.P."/>
            <person name="Wilson R.K."/>
            <person name="Sommer R.J."/>
        </authorList>
    </citation>
    <scope>NUCLEOTIDE SEQUENCE [LARGE SCALE GENOMIC DNA]</scope>
    <source>
        <strain evidence="2">PS312</strain>
    </source>
</reference>
<evidence type="ECO:0000313" key="2">
    <source>
        <dbReference type="Proteomes" id="UP000005239"/>
    </source>
</evidence>
<dbReference type="EnsemblMetazoa" id="PPA40596.1">
    <property type="protein sequence ID" value="PPA40596.1"/>
    <property type="gene ID" value="WBGene00278965"/>
</dbReference>
<dbReference type="Proteomes" id="UP000005239">
    <property type="component" value="Unassembled WGS sequence"/>
</dbReference>
<keyword evidence="2" id="KW-1185">Reference proteome</keyword>
<gene>
    <name evidence="1" type="primary">WBGene00278965</name>
</gene>
<accession>A0A8R1YX51</accession>
<name>A0A454XXJ5_PRIPA</name>
<proteinExistence type="predicted"/>